<dbReference type="HOGENOM" id="CLU_204176_0_0_1"/>
<evidence type="ECO:0000256" key="4">
    <source>
        <dbReference type="ARBA" id="ARBA00022851"/>
    </source>
</evidence>
<keyword evidence="3" id="KW-0479">Metal-binding</keyword>
<dbReference type="EnsemblPlants" id="LPERR05G05520.1">
    <property type="protein sequence ID" value="LPERR05G05520.1"/>
    <property type="gene ID" value="LPERR05G05520"/>
</dbReference>
<protein>
    <recommendedName>
        <fullName evidence="7">Metallothionein</fullName>
    </recommendedName>
</protein>
<accession>A0A0D9WDR4</accession>
<keyword evidence="6" id="KW-1185">Reference proteome</keyword>
<dbReference type="GO" id="GO:0008270">
    <property type="term" value="F:zinc ion binding"/>
    <property type="evidence" value="ECO:0007669"/>
    <property type="project" value="InterPro"/>
</dbReference>
<reference evidence="5 6" key="1">
    <citation type="submission" date="2012-08" db="EMBL/GenBank/DDBJ databases">
        <title>Oryza genome evolution.</title>
        <authorList>
            <person name="Wing R.A."/>
        </authorList>
    </citation>
    <scope>NUCLEOTIDE SEQUENCE</scope>
</reference>
<evidence type="ECO:0008006" key="7">
    <source>
        <dbReference type="Google" id="ProtNLM"/>
    </source>
</evidence>
<dbReference type="GO" id="GO:0005507">
    <property type="term" value="F:copper ion binding"/>
    <property type="evidence" value="ECO:0007669"/>
    <property type="project" value="InterPro"/>
</dbReference>
<evidence type="ECO:0000256" key="1">
    <source>
        <dbReference type="ARBA" id="ARBA00002568"/>
    </source>
</evidence>
<dbReference type="PANTHER" id="PTHR33357">
    <property type="entry name" value="METALLOTHIONEIN-LIKE PROTEIN 3"/>
    <property type="match status" value="1"/>
</dbReference>
<proteinExistence type="inferred from homology"/>
<sequence length="63" mass="6660">MSDKCSNCDCNDSSQCTKKGNSYGVVIVDAEKSHFEMAEVAYENDGKCKCTTGCTCAGCTCGK</sequence>
<dbReference type="PANTHER" id="PTHR33357:SF3">
    <property type="entry name" value="METALLOTHIONEIN-LIKE PROTEIN 3"/>
    <property type="match status" value="1"/>
</dbReference>
<reference evidence="5" key="3">
    <citation type="submission" date="2015-04" db="UniProtKB">
        <authorList>
            <consortium name="EnsemblPlants"/>
        </authorList>
    </citation>
    <scope>IDENTIFICATION</scope>
</reference>
<comment type="function">
    <text evidence="1">Metallothioneins have a high content of cysteine residues that bind various heavy metals.</text>
</comment>
<dbReference type="InterPro" id="IPR044671">
    <property type="entry name" value="MT3"/>
</dbReference>
<dbReference type="Gramene" id="LPERR05G05520.1">
    <property type="protein sequence ID" value="LPERR05G05520.1"/>
    <property type="gene ID" value="LPERR05G05520"/>
</dbReference>
<dbReference type="eggNOG" id="ENOG502S7B3">
    <property type="taxonomic scope" value="Eukaryota"/>
</dbReference>
<dbReference type="AlphaFoldDB" id="A0A0D9WDR4"/>
<evidence type="ECO:0000313" key="6">
    <source>
        <dbReference type="Proteomes" id="UP000032180"/>
    </source>
</evidence>
<dbReference type="GO" id="GO:0006878">
    <property type="term" value="P:intracellular copper ion homeostasis"/>
    <property type="evidence" value="ECO:0007669"/>
    <property type="project" value="InterPro"/>
</dbReference>
<evidence type="ECO:0000313" key="5">
    <source>
        <dbReference type="EnsemblPlants" id="LPERR05G05520.1"/>
    </source>
</evidence>
<dbReference type="Proteomes" id="UP000032180">
    <property type="component" value="Chromosome 5"/>
</dbReference>
<evidence type="ECO:0000256" key="3">
    <source>
        <dbReference type="ARBA" id="ARBA00022723"/>
    </source>
</evidence>
<name>A0A0D9WDR4_9ORYZ</name>
<evidence type="ECO:0000256" key="2">
    <source>
        <dbReference type="ARBA" id="ARBA00005802"/>
    </source>
</evidence>
<reference evidence="6" key="2">
    <citation type="submission" date="2013-12" db="EMBL/GenBank/DDBJ databases">
        <authorList>
            <person name="Yu Y."/>
            <person name="Lee S."/>
            <person name="de Baynast K."/>
            <person name="Wissotski M."/>
            <person name="Liu L."/>
            <person name="Talag J."/>
            <person name="Goicoechea J."/>
            <person name="Angelova A."/>
            <person name="Jetty R."/>
            <person name="Kudrna D."/>
            <person name="Golser W."/>
            <person name="Rivera L."/>
            <person name="Zhang J."/>
            <person name="Wing R."/>
        </authorList>
    </citation>
    <scope>NUCLEOTIDE SEQUENCE</scope>
</reference>
<comment type="similarity">
    <text evidence="2">Belongs to the metallothionein superfamily. Type 15 family.</text>
</comment>
<keyword evidence="4" id="KW-0480">Metal-thiolate cluster</keyword>
<organism evidence="5 6">
    <name type="scientific">Leersia perrieri</name>
    <dbReference type="NCBI Taxonomy" id="77586"/>
    <lineage>
        <taxon>Eukaryota</taxon>
        <taxon>Viridiplantae</taxon>
        <taxon>Streptophyta</taxon>
        <taxon>Embryophyta</taxon>
        <taxon>Tracheophyta</taxon>
        <taxon>Spermatophyta</taxon>
        <taxon>Magnoliopsida</taxon>
        <taxon>Liliopsida</taxon>
        <taxon>Poales</taxon>
        <taxon>Poaceae</taxon>
        <taxon>BOP clade</taxon>
        <taxon>Oryzoideae</taxon>
        <taxon>Oryzeae</taxon>
        <taxon>Oryzinae</taxon>
        <taxon>Leersia</taxon>
    </lineage>
</organism>